<accession>A0A2K3KAC2</accession>
<proteinExistence type="predicted"/>
<reference evidence="1 2" key="1">
    <citation type="journal article" date="2014" name="Am. J. Bot.">
        <title>Genome assembly and annotation for red clover (Trifolium pratense; Fabaceae).</title>
        <authorList>
            <person name="Istvanek J."/>
            <person name="Jaros M."/>
            <person name="Krenek A."/>
            <person name="Repkova J."/>
        </authorList>
    </citation>
    <scope>NUCLEOTIDE SEQUENCE [LARGE SCALE GENOMIC DNA]</scope>
    <source>
        <strain evidence="2">cv. Tatra</strain>
        <tissue evidence="1">Young leaves</tissue>
    </source>
</reference>
<gene>
    <name evidence="1" type="ORF">L195_g061518</name>
</gene>
<dbReference type="AlphaFoldDB" id="A0A2K3KAC2"/>
<evidence type="ECO:0000313" key="1">
    <source>
        <dbReference type="EMBL" id="PNX63218.1"/>
    </source>
</evidence>
<reference evidence="1 2" key="2">
    <citation type="journal article" date="2017" name="Front. Plant Sci.">
        <title>Gene Classification and Mining of Molecular Markers Useful in Red Clover (Trifolium pratense) Breeding.</title>
        <authorList>
            <person name="Istvanek J."/>
            <person name="Dluhosova J."/>
            <person name="Dluhos P."/>
            <person name="Patkova L."/>
            <person name="Nedelnik J."/>
            <person name="Repkova J."/>
        </authorList>
    </citation>
    <scope>NUCLEOTIDE SEQUENCE [LARGE SCALE GENOMIC DNA]</scope>
    <source>
        <strain evidence="2">cv. Tatra</strain>
        <tissue evidence="1">Young leaves</tissue>
    </source>
</reference>
<organism evidence="1 2">
    <name type="scientific">Trifolium pratense</name>
    <name type="common">Red clover</name>
    <dbReference type="NCBI Taxonomy" id="57577"/>
    <lineage>
        <taxon>Eukaryota</taxon>
        <taxon>Viridiplantae</taxon>
        <taxon>Streptophyta</taxon>
        <taxon>Embryophyta</taxon>
        <taxon>Tracheophyta</taxon>
        <taxon>Spermatophyta</taxon>
        <taxon>Magnoliopsida</taxon>
        <taxon>eudicotyledons</taxon>
        <taxon>Gunneridae</taxon>
        <taxon>Pentapetalae</taxon>
        <taxon>rosids</taxon>
        <taxon>fabids</taxon>
        <taxon>Fabales</taxon>
        <taxon>Fabaceae</taxon>
        <taxon>Papilionoideae</taxon>
        <taxon>50 kb inversion clade</taxon>
        <taxon>NPAAA clade</taxon>
        <taxon>Hologalegina</taxon>
        <taxon>IRL clade</taxon>
        <taxon>Trifolieae</taxon>
        <taxon>Trifolium</taxon>
    </lineage>
</organism>
<evidence type="ECO:0000313" key="2">
    <source>
        <dbReference type="Proteomes" id="UP000236291"/>
    </source>
</evidence>
<name>A0A2K3KAC2_TRIPR</name>
<sequence length="49" mass="5369">GNLSLKQLKESRDESLITCMINISSCDVDHTTFVNQEGMRDESIGGAKP</sequence>
<dbReference type="Proteomes" id="UP000236291">
    <property type="component" value="Unassembled WGS sequence"/>
</dbReference>
<feature type="non-terminal residue" evidence="1">
    <location>
        <position position="1"/>
    </location>
</feature>
<protein>
    <submittedName>
        <fullName evidence="1">Uncharacterized protein</fullName>
    </submittedName>
</protein>
<dbReference type="EMBL" id="ASHM01153636">
    <property type="protein sequence ID" value="PNX63218.1"/>
    <property type="molecule type" value="Genomic_DNA"/>
</dbReference>
<comment type="caution">
    <text evidence="1">The sequence shown here is derived from an EMBL/GenBank/DDBJ whole genome shotgun (WGS) entry which is preliminary data.</text>
</comment>